<dbReference type="GO" id="GO:0060560">
    <property type="term" value="P:developmental growth involved in morphogenesis"/>
    <property type="evidence" value="ECO:0007669"/>
    <property type="project" value="UniProtKB-ARBA"/>
</dbReference>
<evidence type="ECO:0000256" key="7">
    <source>
        <dbReference type="ARBA" id="ARBA00023157"/>
    </source>
</evidence>
<evidence type="ECO:0000256" key="1">
    <source>
        <dbReference type="ARBA" id="ARBA00004498"/>
    </source>
</evidence>
<dbReference type="GO" id="GO:0000902">
    <property type="term" value="P:cell morphogenesis"/>
    <property type="evidence" value="ECO:0007669"/>
    <property type="project" value="UniProtKB-ARBA"/>
</dbReference>
<dbReference type="PRINTS" id="PR01349">
    <property type="entry name" value="WNTPROTEIN"/>
</dbReference>
<protein>
    <recommendedName>
        <fullName evidence="9">Protein Wnt</fullName>
    </recommendedName>
</protein>
<dbReference type="GO" id="GO:0060070">
    <property type="term" value="P:canonical Wnt signaling pathway"/>
    <property type="evidence" value="ECO:0007669"/>
    <property type="project" value="TreeGrafter"/>
</dbReference>
<comment type="function">
    <text evidence="9">Ligand for members of the frizzled family of seven transmembrane receptors.</text>
</comment>
<dbReference type="PROSITE" id="PS00246">
    <property type="entry name" value="WNT1"/>
    <property type="match status" value="1"/>
</dbReference>
<dbReference type="EMBL" id="HBUF01207079">
    <property type="protein sequence ID" value="CAG6664189.1"/>
    <property type="molecule type" value="Transcribed_RNA"/>
</dbReference>
<keyword evidence="3 9" id="KW-0217">Developmental protein</keyword>
<comment type="similarity">
    <text evidence="2 9">Belongs to the Wnt family.</text>
</comment>
<evidence type="ECO:0000256" key="3">
    <source>
        <dbReference type="ARBA" id="ARBA00022473"/>
    </source>
</evidence>
<dbReference type="PANTHER" id="PTHR12027">
    <property type="entry name" value="WNT RELATED"/>
    <property type="match status" value="1"/>
</dbReference>
<dbReference type="InterPro" id="IPR018161">
    <property type="entry name" value="Wnt_CS"/>
</dbReference>
<comment type="subcellular location">
    <subcellularLocation>
        <location evidence="1 9">Secreted</location>
        <location evidence="1 9">Extracellular space</location>
        <location evidence="1 9">Extracellular matrix</location>
    </subcellularLocation>
</comment>
<evidence type="ECO:0000256" key="4">
    <source>
        <dbReference type="ARBA" id="ARBA00022525"/>
    </source>
</evidence>
<evidence type="ECO:0000256" key="9">
    <source>
        <dbReference type="RuleBase" id="RU003500"/>
    </source>
</evidence>
<feature type="signal peptide" evidence="10">
    <location>
        <begin position="1"/>
        <end position="28"/>
    </location>
</feature>
<reference evidence="11" key="1">
    <citation type="submission" date="2021-05" db="EMBL/GenBank/DDBJ databases">
        <authorList>
            <person name="Alioto T."/>
            <person name="Alioto T."/>
            <person name="Gomez Garrido J."/>
        </authorList>
    </citation>
    <scope>NUCLEOTIDE SEQUENCE</scope>
</reference>
<evidence type="ECO:0000256" key="8">
    <source>
        <dbReference type="ARBA" id="ARBA00023288"/>
    </source>
</evidence>
<accession>A0A8D8WN70</accession>
<name>A0A8D8WN70_9HEMI</name>
<dbReference type="GO" id="GO:0005125">
    <property type="term" value="F:cytokine activity"/>
    <property type="evidence" value="ECO:0007669"/>
    <property type="project" value="TreeGrafter"/>
</dbReference>
<evidence type="ECO:0000313" key="11">
    <source>
        <dbReference type="EMBL" id="CAG6664189.1"/>
    </source>
</evidence>
<dbReference type="PANTHER" id="PTHR12027:SF102">
    <property type="entry name" value="PROTEIN WNT"/>
    <property type="match status" value="1"/>
</dbReference>
<keyword evidence="8" id="KW-0449">Lipoprotein</keyword>
<feature type="chain" id="PRO_5033956332" description="Protein Wnt" evidence="10">
    <location>
        <begin position="29"/>
        <end position="383"/>
    </location>
</feature>
<dbReference type="CDD" id="cd19343">
    <property type="entry name" value="Wnt_Wnt11"/>
    <property type="match status" value="1"/>
</dbReference>
<dbReference type="GO" id="GO:0030182">
    <property type="term" value="P:neuron differentiation"/>
    <property type="evidence" value="ECO:0007669"/>
    <property type="project" value="TreeGrafter"/>
</dbReference>
<sequence>MGLRHHVRSAAILFSTLLFALVIQQTLAIRWIGLHGTTNLNWTSPNDCRRARMEYGLSKGQTKICKGWTEIMPHVTKAAYLAANTCTTLFQDRRWNCSSVFLTPKLTPDLITGTREQGIVYALSSAAITYTLARGCADGTIFHCSCAIPSKKATAKAVKNSFQWGGCGDNVRWGAQFTRSFTDTLETERDVQTQRNLRLIDATVFDERNNRNSMLNVMNLHNNKAGRKAVSQSLQMHCKCHGVSGTCNIRTCWKSLPSKFIEVGKKLVNEYSRAIEIKSGVRTGSLRYSSTNDLVYVTKSPDYCSYDPKLGSYGTSGRACNKSLTGYAGCESMCCGRGYSTKIIEKIERCQCKYHWCCYVKCKSCHTWIERQYCNWCCYIKCK</sequence>
<dbReference type="FunFam" id="3.30.2460.20:FF:000001">
    <property type="entry name" value="Wnt homolog"/>
    <property type="match status" value="1"/>
</dbReference>
<evidence type="ECO:0000256" key="6">
    <source>
        <dbReference type="ARBA" id="ARBA00022687"/>
    </source>
</evidence>
<dbReference type="Pfam" id="PF00110">
    <property type="entry name" value="wnt"/>
    <property type="match status" value="1"/>
</dbReference>
<dbReference type="InterPro" id="IPR005817">
    <property type="entry name" value="Wnt"/>
</dbReference>
<evidence type="ECO:0000256" key="5">
    <source>
        <dbReference type="ARBA" id="ARBA00022530"/>
    </source>
</evidence>
<keyword evidence="7" id="KW-1015">Disulfide bond</keyword>
<keyword evidence="5" id="KW-0272">Extracellular matrix</keyword>
<dbReference type="GO" id="GO:0007517">
    <property type="term" value="P:muscle organ development"/>
    <property type="evidence" value="ECO:0007669"/>
    <property type="project" value="UniProtKB-ARBA"/>
</dbReference>
<dbReference type="EMBL" id="HBUF01207078">
    <property type="protein sequence ID" value="CAG6664188.1"/>
    <property type="molecule type" value="Transcribed_RNA"/>
</dbReference>
<dbReference type="InterPro" id="IPR043158">
    <property type="entry name" value="Wnt_C"/>
</dbReference>
<evidence type="ECO:0000256" key="10">
    <source>
        <dbReference type="SAM" id="SignalP"/>
    </source>
</evidence>
<dbReference type="AlphaFoldDB" id="A0A8D8WN70"/>
<keyword evidence="6 9" id="KW-0879">Wnt signaling pathway</keyword>
<dbReference type="GO" id="GO:0045165">
    <property type="term" value="P:cell fate commitment"/>
    <property type="evidence" value="ECO:0007669"/>
    <property type="project" value="TreeGrafter"/>
</dbReference>
<dbReference type="GO" id="GO:0005615">
    <property type="term" value="C:extracellular space"/>
    <property type="evidence" value="ECO:0007669"/>
    <property type="project" value="TreeGrafter"/>
</dbReference>
<evidence type="ECO:0000256" key="2">
    <source>
        <dbReference type="ARBA" id="ARBA00005683"/>
    </source>
</evidence>
<dbReference type="GO" id="GO:0005109">
    <property type="term" value="F:frizzled binding"/>
    <property type="evidence" value="ECO:0007669"/>
    <property type="project" value="TreeGrafter"/>
</dbReference>
<organism evidence="11">
    <name type="scientific">Cacopsylla melanoneura</name>
    <dbReference type="NCBI Taxonomy" id="428564"/>
    <lineage>
        <taxon>Eukaryota</taxon>
        <taxon>Metazoa</taxon>
        <taxon>Ecdysozoa</taxon>
        <taxon>Arthropoda</taxon>
        <taxon>Hexapoda</taxon>
        <taxon>Insecta</taxon>
        <taxon>Pterygota</taxon>
        <taxon>Neoptera</taxon>
        <taxon>Paraneoptera</taxon>
        <taxon>Hemiptera</taxon>
        <taxon>Sternorrhyncha</taxon>
        <taxon>Psylloidea</taxon>
        <taxon>Psyllidae</taxon>
        <taxon>Psyllinae</taxon>
        <taxon>Cacopsylla</taxon>
    </lineage>
</organism>
<dbReference type="SMART" id="SM00097">
    <property type="entry name" value="WNT1"/>
    <property type="match status" value="1"/>
</dbReference>
<dbReference type="Gene3D" id="3.30.2460.20">
    <property type="match status" value="1"/>
</dbReference>
<proteinExistence type="inferred from homology"/>
<keyword evidence="4" id="KW-0964">Secreted</keyword>
<keyword evidence="10" id="KW-0732">Signal</keyword>